<reference evidence="11" key="1">
    <citation type="submission" date="2016-11" db="EMBL/GenBank/DDBJ databases">
        <authorList>
            <person name="Varghese N."/>
            <person name="Submissions S."/>
        </authorList>
    </citation>
    <scope>NUCLEOTIDE SEQUENCE [LARGE SCALE GENOMIC DNA]</scope>
    <source>
        <strain evidence="11">DSM 25330</strain>
    </source>
</reference>
<evidence type="ECO:0000313" key="11">
    <source>
        <dbReference type="Proteomes" id="UP000184522"/>
    </source>
</evidence>
<dbReference type="InterPro" id="IPR036402">
    <property type="entry name" value="EF-Ts_dimer_sf"/>
</dbReference>
<evidence type="ECO:0000259" key="9">
    <source>
        <dbReference type="Pfam" id="PF00889"/>
    </source>
</evidence>
<dbReference type="GO" id="GO:0003746">
    <property type="term" value="F:translation elongation factor activity"/>
    <property type="evidence" value="ECO:0007669"/>
    <property type="project" value="UniProtKB-UniRule"/>
</dbReference>
<dbReference type="InterPro" id="IPR001816">
    <property type="entry name" value="Transl_elong_EFTs/EF1B"/>
</dbReference>
<evidence type="ECO:0000256" key="8">
    <source>
        <dbReference type="HAMAP-Rule" id="MF_00050"/>
    </source>
</evidence>
<dbReference type="Proteomes" id="UP000184522">
    <property type="component" value="Unassembled WGS sequence"/>
</dbReference>
<evidence type="ECO:0000256" key="3">
    <source>
        <dbReference type="ARBA" id="ARBA00016956"/>
    </source>
</evidence>
<comment type="subcellular location">
    <subcellularLocation>
        <location evidence="1 8">Cytoplasm</location>
    </subcellularLocation>
</comment>
<dbReference type="InterPro" id="IPR014039">
    <property type="entry name" value="Transl_elong_EFTs/EF1B_dimer"/>
</dbReference>
<evidence type="ECO:0000256" key="6">
    <source>
        <dbReference type="ARBA" id="ARBA00022917"/>
    </source>
</evidence>
<gene>
    <name evidence="8" type="primary">tsf</name>
    <name evidence="10" type="ORF">SAMN05444148_1305</name>
</gene>
<dbReference type="NCBIfam" id="TIGR00116">
    <property type="entry name" value="tsf"/>
    <property type="match status" value="1"/>
</dbReference>
<evidence type="ECO:0000256" key="2">
    <source>
        <dbReference type="ARBA" id="ARBA00005532"/>
    </source>
</evidence>
<dbReference type="FunFam" id="1.10.8.10:FF:000001">
    <property type="entry name" value="Elongation factor Ts"/>
    <property type="match status" value="1"/>
</dbReference>
<keyword evidence="4 8" id="KW-0963">Cytoplasm</keyword>
<name>A0A1M5NW68_9FLAO</name>
<dbReference type="CDD" id="cd14275">
    <property type="entry name" value="UBA_EF-Ts"/>
    <property type="match status" value="1"/>
</dbReference>
<evidence type="ECO:0000256" key="7">
    <source>
        <dbReference type="ARBA" id="ARBA00025453"/>
    </source>
</evidence>
<evidence type="ECO:0000256" key="4">
    <source>
        <dbReference type="ARBA" id="ARBA00022490"/>
    </source>
</evidence>
<dbReference type="Gene3D" id="3.30.479.20">
    <property type="entry name" value="Elongation factor Ts, dimerisation domain"/>
    <property type="match status" value="2"/>
</dbReference>
<dbReference type="Pfam" id="PF00889">
    <property type="entry name" value="EF_TS"/>
    <property type="match status" value="1"/>
</dbReference>
<comment type="similarity">
    <text evidence="2 8">Belongs to the EF-Ts family.</text>
</comment>
<dbReference type="InterPro" id="IPR018101">
    <property type="entry name" value="Transl_elong_Ts_CS"/>
</dbReference>
<dbReference type="GO" id="GO:0005737">
    <property type="term" value="C:cytoplasm"/>
    <property type="evidence" value="ECO:0007669"/>
    <property type="project" value="UniProtKB-SubCell"/>
</dbReference>
<dbReference type="AlphaFoldDB" id="A0A1M5NW68"/>
<dbReference type="RefSeq" id="WP_073084445.1">
    <property type="nucleotide sequence ID" value="NZ_FQWS01000001.1"/>
</dbReference>
<dbReference type="SUPFAM" id="SSF54713">
    <property type="entry name" value="Elongation factor Ts (EF-Ts), dimerisation domain"/>
    <property type="match status" value="1"/>
</dbReference>
<feature type="region of interest" description="Involved in Mg(2+) ion dislocation from EF-Tu" evidence="8">
    <location>
        <begin position="85"/>
        <end position="88"/>
    </location>
</feature>
<dbReference type="PANTHER" id="PTHR11741:SF0">
    <property type="entry name" value="ELONGATION FACTOR TS, MITOCHONDRIAL"/>
    <property type="match status" value="1"/>
</dbReference>
<feature type="domain" description="Translation elongation factor EFTs/EF1B dimerisation" evidence="9">
    <location>
        <begin position="81"/>
        <end position="324"/>
    </location>
</feature>
<accession>A0A1M5NW68</accession>
<organism evidence="10 11">
    <name type="scientific">Winogradskyella jejuensis</name>
    <dbReference type="NCBI Taxonomy" id="1089305"/>
    <lineage>
        <taxon>Bacteria</taxon>
        <taxon>Pseudomonadati</taxon>
        <taxon>Bacteroidota</taxon>
        <taxon>Flavobacteriia</taxon>
        <taxon>Flavobacteriales</taxon>
        <taxon>Flavobacteriaceae</taxon>
        <taxon>Winogradskyella</taxon>
    </lineage>
</organism>
<dbReference type="Gene3D" id="1.10.286.20">
    <property type="match status" value="1"/>
</dbReference>
<evidence type="ECO:0000256" key="5">
    <source>
        <dbReference type="ARBA" id="ARBA00022768"/>
    </source>
</evidence>
<protein>
    <recommendedName>
        <fullName evidence="3 8">Elongation factor Ts</fullName>
        <shortName evidence="8">EF-Ts</shortName>
    </recommendedName>
</protein>
<dbReference type="PROSITE" id="PS01126">
    <property type="entry name" value="EF_TS_1"/>
    <property type="match status" value="1"/>
</dbReference>
<keyword evidence="11" id="KW-1185">Reference proteome</keyword>
<dbReference type="InterPro" id="IPR009060">
    <property type="entry name" value="UBA-like_sf"/>
</dbReference>
<dbReference type="OrthoDB" id="9808348at2"/>
<keyword evidence="6 8" id="KW-0648">Protein biosynthesis</keyword>
<dbReference type="FunFam" id="1.10.286.20:FF:000004">
    <property type="entry name" value="Elongation factor Ts"/>
    <property type="match status" value="1"/>
</dbReference>
<dbReference type="STRING" id="1089305.SAMN05444148_1305"/>
<evidence type="ECO:0000313" key="10">
    <source>
        <dbReference type="EMBL" id="SHG93419.1"/>
    </source>
</evidence>
<sequence length="324" mass="34965">MENTVKITAAEVNKLRQATGAGMMDCKKALVEAGGDFDKAIEVLRKKGQKVAAKRADRESSEGAAVAKINSDQTKGIALVLGCETDFVGKNENFLKLASELGDIALNYNNKEDFLAADFGGMTVAEKLVEQTGVIGEKLDINAFEVIEAAYVGAYVHINKIAAIVGFSSVVDNIGTLAKDVAMQVASMGATTLSYKDFDPAYVASETEARIAAIEKDNIELGRLGKTLKNVPKYISMSQLTEDVLAGAEEAAKAELKAEGKPEQIWDRILPGKMERFISDNTTLDKEQCLLDQNFIKDEKKTVAQYVATYGEVEVTGFKRATVG</sequence>
<keyword evidence="5 8" id="KW-0251">Elongation factor</keyword>
<dbReference type="SUPFAM" id="SSF46934">
    <property type="entry name" value="UBA-like"/>
    <property type="match status" value="1"/>
</dbReference>
<dbReference type="Gene3D" id="1.10.8.10">
    <property type="entry name" value="DNA helicase RuvA subunit, C-terminal domain"/>
    <property type="match status" value="1"/>
</dbReference>
<dbReference type="HAMAP" id="MF_00050">
    <property type="entry name" value="EF_Ts"/>
    <property type="match status" value="1"/>
</dbReference>
<dbReference type="EMBL" id="FQWS01000001">
    <property type="protein sequence ID" value="SHG93419.1"/>
    <property type="molecule type" value="Genomic_DNA"/>
</dbReference>
<proteinExistence type="inferred from homology"/>
<dbReference type="PANTHER" id="PTHR11741">
    <property type="entry name" value="ELONGATION FACTOR TS"/>
    <property type="match status" value="1"/>
</dbReference>
<evidence type="ECO:0000256" key="1">
    <source>
        <dbReference type="ARBA" id="ARBA00004496"/>
    </source>
</evidence>
<comment type="function">
    <text evidence="7 8">Associates with the EF-Tu.GDP complex and induces the exchange of GDP to GTP. It remains bound to the aminoacyl-tRNA.EF-Tu.GTP complex up to the GTP hydrolysis stage on the ribosome.</text>
</comment>